<protein>
    <submittedName>
        <fullName evidence="3">Uncharacterized protein</fullName>
    </submittedName>
</protein>
<feature type="transmembrane region" description="Helical" evidence="1">
    <location>
        <begin position="193"/>
        <end position="213"/>
    </location>
</feature>
<comment type="caution">
    <text evidence="3">The sequence shown here is derived from an EMBL/GenBank/DDBJ whole genome shotgun (WGS) entry which is preliminary data.</text>
</comment>
<proteinExistence type="predicted"/>
<dbReference type="EMBL" id="JAVFKY010000005">
    <property type="protein sequence ID" value="KAK5576547.1"/>
    <property type="molecule type" value="Genomic_DNA"/>
</dbReference>
<feature type="chain" id="PRO_5042889240" evidence="2">
    <location>
        <begin position="25"/>
        <end position="214"/>
    </location>
</feature>
<dbReference type="AlphaFoldDB" id="A0AAN7YUW1"/>
<keyword evidence="1" id="KW-0472">Membrane</keyword>
<keyword evidence="1" id="KW-0812">Transmembrane</keyword>
<keyword evidence="1" id="KW-1133">Transmembrane helix</keyword>
<name>A0AAN7YUW1_9MYCE</name>
<feature type="signal peptide" evidence="2">
    <location>
        <begin position="1"/>
        <end position="24"/>
    </location>
</feature>
<keyword evidence="2" id="KW-0732">Signal</keyword>
<dbReference type="Proteomes" id="UP001344447">
    <property type="component" value="Unassembled WGS sequence"/>
</dbReference>
<sequence>MMKLNTILFNVLVLLLIFSKINNALIKKESNNKEIINNNKKENNPTSISNYYEDEDEFDVTIKDCISILVPYGKCTKIKSPFKKCQYKSIFISSNSTSITTSKSSKTKLPNNNNNTQYTINLFENSKCYENANIKNKNKISKNFFNDKEVSRKKNELLINCSDKKLNKFNSNEIRVICPTGIKSQFDSSTSSISINTLAIISLLFLIFINKLIN</sequence>
<accession>A0AAN7YUW1</accession>
<evidence type="ECO:0000256" key="2">
    <source>
        <dbReference type="SAM" id="SignalP"/>
    </source>
</evidence>
<evidence type="ECO:0000313" key="4">
    <source>
        <dbReference type="Proteomes" id="UP001344447"/>
    </source>
</evidence>
<gene>
    <name evidence="3" type="ORF">RB653_007691</name>
</gene>
<keyword evidence="4" id="KW-1185">Reference proteome</keyword>
<evidence type="ECO:0000256" key="1">
    <source>
        <dbReference type="SAM" id="Phobius"/>
    </source>
</evidence>
<evidence type="ECO:0000313" key="3">
    <source>
        <dbReference type="EMBL" id="KAK5576547.1"/>
    </source>
</evidence>
<reference evidence="3 4" key="1">
    <citation type="submission" date="2023-11" db="EMBL/GenBank/DDBJ databases">
        <title>Dfirmibasis_genome.</title>
        <authorList>
            <person name="Edelbroek B."/>
            <person name="Kjellin J."/>
            <person name="Jerlstrom-Hultqvist J."/>
            <person name="Soderbom F."/>
        </authorList>
    </citation>
    <scope>NUCLEOTIDE SEQUENCE [LARGE SCALE GENOMIC DNA]</scope>
    <source>
        <strain evidence="3 4">TNS-C-14</strain>
    </source>
</reference>
<organism evidence="3 4">
    <name type="scientific">Dictyostelium firmibasis</name>
    <dbReference type="NCBI Taxonomy" id="79012"/>
    <lineage>
        <taxon>Eukaryota</taxon>
        <taxon>Amoebozoa</taxon>
        <taxon>Evosea</taxon>
        <taxon>Eumycetozoa</taxon>
        <taxon>Dictyostelia</taxon>
        <taxon>Dictyosteliales</taxon>
        <taxon>Dictyosteliaceae</taxon>
        <taxon>Dictyostelium</taxon>
    </lineage>
</organism>